<protein>
    <submittedName>
        <fullName evidence="1">Uncharacterized protein</fullName>
    </submittedName>
</protein>
<dbReference type="eggNOG" id="ENOG502ZIA9">
    <property type="taxonomic scope" value="Bacteria"/>
</dbReference>
<evidence type="ECO:0000313" key="2">
    <source>
        <dbReference type="Proteomes" id="UP000007844"/>
    </source>
</evidence>
<dbReference type="STRING" id="690850.Desaf_2648"/>
<organism evidence="1 2">
    <name type="scientific">Desulfocurvibacter africanus subsp. africanus str. Walvis Bay</name>
    <dbReference type="NCBI Taxonomy" id="690850"/>
    <lineage>
        <taxon>Bacteria</taxon>
        <taxon>Pseudomonadati</taxon>
        <taxon>Thermodesulfobacteriota</taxon>
        <taxon>Desulfovibrionia</taxon>
        <taxon>Desulfovibrionales</taxon>
        <taxon>Desulfovibrionaceae</taxon>
        <taxon>Desulfocurvibacter</taxon>
    </lineage>
</organism>
<reference evidence="1 2" key="1">
    <citation type="journal article" date="2011" name="J. Bacteriol.">
        <title>Genome sequence of the mercury-methylating and pleomorphic Desulfovibrio africanus Strain Walvis Bay.</title>
        <authorList>
            <person name="Brown S.D."/>
            <person name="Wall J.D."/>
            <person name="Kucken A.M."/>
            <person name="Gilmour C.C."/>
            <person name="Podar M."/>
            <person name="Brandt C.C."/>
            <person name="Teshima H."/>
            <person name="Detter J.C."/>
            <person name="Han C.S."/>
            <person name="Land M.L."/>
            <person name="Lucas S."/>
            <person name="Han J."/>
            <person name="Pennacchio L."/>
            <person name="Nolan M."/>
            <person name="Pitluck S."/>
            <person name="Woyke T."/>
            <person name="Goodwin L."/>
            <person name="Palumbo A.V."/>
            <person name="Elias D.A."/>
        </authorList>
    </citation>
    <scope>NUCLEOTIDE SEQUENCE [LARGE SCALE GENOMIC DNA]</scope>
    <source>
        <strain evidence="1 2">Walvis Bay</strain>
    </source>
</reference>
<dbReference type="EMBL" id="CP003221">
    <property type="protein sequence ID" value="EGJ50965.1"/>
    <property type="molecule type" value="Genomic_DNA"/>
</dbReference>
<accession>F3Z0F5</accession>
<gene>
    <name evidence="1" type="ORF">Desaf_2648</name>
</gene>
<sequence length="111" mass="12915">MLGWLKSAWRACMERKSRSREINPQAFKEMAHEINELVAMAGLFGPVEDEFQAKLKRIKAEMDQLHSLAGQSEFRCLSRGRRLLLRRSLLQSREHLLQTVQNVPTPTNRLQ</sequence>
<name>F3Z0F5_DESAF</name>
<dbReference type="AlphaFoldDB" id="F3Z0F5"/>
<evidence type="ECO:0000313" key="1">
    <source>
        <dbReference type="EMBL" id="EGJ50965.1"/>
    </source>
</evidence>
<dbReference type="RefSeq" id="WP_014260658.1">
    <property type="nucleotide sequence ID" value="NC_016629.1"/>
</dbReference>
<proteinExistence type="predicted"/>
<keyword evidence="2" id="KW-1185">Reference proteome</keyword>
<dbReference type="HOGENOM" id="CLU_170182_0_0_7"/>
<dbReference type="Proteomes" id="UP000007844">
    <property type="component" value="Chromosome"/>
</dbReference>
<dbReference type="KEGG" id="daf:Desaf_2648"/>